<proteinExistence type="inferred from homology"/>
<keyword evidence="6" id="KW-0408">Iron</keyword>
<evidence type="ECO:0000313" key="9">
    <source>
        <dbReference type="EMBL" id="TFJ87659.1"/>
    </source>
</evidence>
<evidence type="ECO:0000259" key="8">
    <source>
        <dbReference type="Pfam" id="PF01521"/>
    </source>
</evidence>
<dbReference type="PANTHER" id="PTHR43011">
    <property type="entry name" value="IRON-SULFUR CLUSTER ASSEMBLY 2 HOMOLOG, MITOCHONDRIAL"/>
    <property type="match status" value="1"/>
</dbReference>
<accession>A0A4D9DG01</accession>
<dbReference type="InterPro" id="IPR016092">
    <property type="entry name" value="ATAP"/>
</dbReference>
<comment type="similarity">
    <text evidence="3">Belongs to the HesB/IscA family.</text>
</comment>
<organism evidence="9 10">
    <name type="scientific">Nannochloropsis salina CCMP1776</name>
    <dbReference type="NCBI Taxonomy" id="1027361"/>
    <lineage>
        <taxon>Eukaryota</taxon>
        <taxon>Sar</taxon>
        <taxon>Stramenopiles</taxon>
        <taxon>Ochrophyta</taxon>
        <taxon>Eustigmatophyceae</taxon>
        <taxon>Eustigmatales</taxon>
        <taxon>Monodopsidaceae</taxon>
        <taxon>Microchloropsis</taxon>
        <taxon>Microchloropsis salina</taxon>
    </lineage>
</organism>
<keyword evidence="4" id="KW-0004">4Fe-4S</keyword>
<dbReference type="NCBIfam" id="TIGR00049">
    <property type="entry name" value="iron-sulfur cluster assembly accessory protein"/>
    <property type="match status" value="1"/>
</dbReference>
<dbReference type="Pfam" id="PF01521">
    <property type="entry name" value="Fe-S_biosyn"/>
    <property type="match status" value="1"/>
</dbReference>
<dbReference type="Proteomes" id="UP000355283">
    <property type="component" value="Unassembled WGS sequence"/>
</dbReference>
<comment type="caution">
    <text evidence="9">The sequence shown here is derived from an EMBL/GenBank/DDBJ whole genome shotgun (WGS) entry which is preliminary data.</text>
</comment>
<dbReference type="GO" id="GO:0051539">
    <property type="term" value="F:4 iron, 4 sulfur cluster binding"/>
    <property type="evidence" value="ECO:0007669"/>
    <property type="project" value="UniProtKB-KW"/>
</dbReference>
<dbReference type="GO" id="GO:0005506">
    <property type="term" value="F:iron ion binding"/>
    <property type="evidence" value="ECO:0007669"/>
    <property type="project" value="TreeGrafter"/>
</dbReference>
<dbReference type="EMBL" id="SDOX01000005">
    <property type="protein sequence ID" value="TFJ87659.1"/>
    <property type="molecule type" value="Genomic_DNA"/>
</dbReference>
<dbReference type="GO" id="GO:0051537">
    <property type="term" value="F:2 iron, 2 sulfur cluster binding"/>
    <property type="evidence" value="ECO:0007669"/>
    <property type="project" value="TreeGrafter"/>
</dbReference>
<keyword evidence="5" id="KW-0479">Metal-binding</keyword>
<evidence type="ECO:0000256" key="2">
    <source>
        <dbReference type="ARBA" id="ARBA00005151"/>
    </source>
</evidence>
<sequence>MSLDEDVVVTNACIKRIKALQVKTGKENLKLRLSVEGGGCSGFTYTFTMEDGPVEDDDKVYGREGAQVVVDEGSLEFVRGSTVDFTEDMMRSAFAVVSNPLSESACGCGSSFAIKNFEKNPAID</sequence>
<reference evidence="9 10" key="1">
    <citation type="submission" date="2019-01" db="EMBL/GenBank/DDBJ databases">
        <title>Nuclear Genome Assembly of the Microalgal Biofuel strain Nannochloropsis salina CCMP1776.</title>
        <authorList>
            <person name="Hovde B."/>
        </authorList>
    </citation>
    <scope>NUCLEOTIDE SEQUENCE [LARGE SCALE GENOMIC DNA]</scope>
    <source>
        <strain evidence="9 10">CCMP1776</strain>
    </source>
</reference>
<evidence type="ECO:0000256" key="6">
    <source>
        <dbReference type="ARBA" id="ARBA00023004"/>
    </source>
</evidence>
<dbReference type="Gene3D" id="2.60.300.12">
    <property type="entry name" value="HesB-like domain"/>
    <property type="match status" value="1"/>
</dbReference>
<evidence type="ECO:0000256" key="7">
    <source>
        <dbReference type="ARBA" id="ARBA00023128"/>
    </source>
</evidence>
<dbReference type="OrthoDB" id="1938621at2759"/>
<comment type="pathway">
    <text evidence="2">Cofactor biosynthesis; iron-sulfur cluster biosynthesis.</text>
</comment>
<dbReference type="GO" id="GO:0016226">
    <property type="term" value="P:iron-sulfur cluster assembly"/>
    <property type="evidence" value="ECO:0007669"/>
    <property type="project" value="InterPro"/>
</dbReference>
<comment type="subcellular location">
    <subcellularLocation>
        <location evidence="1">Mitochondrion</location>
    </subcellularLocation>
</comment>
<evidence type="ECO:0000313" key="10">
    <source>
        <dbReference type="Proteomes" id="UP000355283"/>
    </source>
</evidence>
<dbReference type="PANTHER" id="PTHR43011:SF1">
    <property type="entry name" value="IRON-SULFUR CLUSTER ASSEMBLY 2 HOMOLOG, MITOCHONDRIAL"/>
    <property type="match status" value="1"/>
</dbReference>
<evidence type="ECO:0000256" key="3">
    <source>
        <dbReference type="ARBA" id="ARBA00006718"/>
    </source>
</evidence>
<keyword evidence="10" id="KW-1185">Reference proteome</keyword>
<evidence type="ECO:0000256" key="4">
    <source>
        <dbReference type="ARBA" id="ARBA00022485"/>
    </source>
</evidence>
<protein>
    <recommendedName>
        <fullName evidence="8">Core domain-containing protein</fullName>
    </recommendedName>
</protein>
<evidence type="ECO:0000256" key="1">
    <source>
        <dbReference type="ARBA" id="ARBA00004173"/>
    </source>
</evidence>
<keyword evidence="7" id="KW-0496">Mitochondrion</keyword>
<gene>
    <name evidence="9" type="ORF">NSK_001009</name>
</gene>
<dbReference type="FunFam" id="2.60.300.12:FF:000006">
    <property type="entry name" value="Iron-sulfur cluster assembly 2 mitochondrial"/>
    <property type="match status" value="1"/>
</dbReference>
<name>A0A4D9DG01_9STRA</name>
<dbReference type="SUPFAM" id="SSF89360">
    <property type="entry name" value="HesB-like domain"/>
    <property type="match status" value="1"/>
</dbReference>
<keyword evidence="4" id="KW-0411">Iron-sulfur</keyword>
<dbReference type="InterPro" id="IPR035903">
    <property type="entry name" value="HesB-like_dom_sf"/>
</dbReference>
<dbReference type="AlphaFoldDB" id="A0A4D9DG01"/>
<feature type="domain" description="Core" evidence="8">
    <location>
        <begin position="9"/>
        <end position="109"/>
    </location>
</feature>
<dbReference type="GO" id="GO:0120510">
    <property type="term" value="C:mitochondrial [4Fe-4S] assembly complex"/>
    <property type="evidence" value="ECO:0007669"/>
    <property type="project" value="UniProtKB-ARBA"/>
</dbReference>
<dbReference type="InterPro" id="IPR000361">
    <property type="entry name" value="ATAP_core_dom"/>
</dbReference>
<evidence type="ECO:0000256" key="5">
    <source>
        <dbReference type="ARBA" id="ARBA00022723"/>
    </source>
</evidence>